<sequence>MVKKHKPALVLLDIQMPGMNGYDVCRSLKSDPETANIPVIFATSMADVGNEAQGFAVGVVDYIIKPLSPPIVLARVRTHLSLVQATRLDQSYRDALHMLGHAGHYNDTDTGVHIWRMAYYATELARAYGLDADQIHLIETASPLHDTGKIGIPDSLLRKPGKLTREEWRIIQPHTRIGYDILAKSHAPGFKVAAESRCIITRNGMETATPMDWPASRFQ</sequence>
<organism evidence="1 2">
    <name type="scientific">Salinisphaera shabanensis E1L3A</name>
    <dbReference type="NCBI Taxonomy" id="1033802"/>
    <lineage>
        <taxon>Bacteria</taxon>
        <taxon>Pseudomonadati</taxon>
        <taxon>Pseudomonadota</taxon>
        <taxon>Gammaproteobacteria</taxon>
        <taxon>Salinisphaerales</taxon>
        <taxon>Salinisphaeraceae</taxon>
        <taxon>Salinisphaera</taxon>
    </lineage>
</organism>
<dbReference type="EMBL" id="AFNV02000013">
    <property type="protein sequence ID" value="ERJ18956.1"/>
    <property type="molecule type" value="Genomic_DNA"/>
</dbReference>
<evidence type="ECO:0000313" key="1">
    <source>
        <dbReference type="EMBL" id="ERJ18956.1"/>
    </source>
</evidence>
<reference evidence="1 2" key="1">
    <citation type="journal article" date="2011" name="J. Bacteriol.">
        <title>Genome sequence of Salinisphaera shabanensis, a gammaproteobacterium from the harsh, variable environment of the brine-seawater interface of the Shaban Deep in the Red Sea.</title>
        <authorList>
            <person name="Antunes A."/>
            <person name="Alam I."/>
            <person name="Bajic V.B."/>
            <person name="Stingl U."/>
        </authorList>
    </citation>
    <scope>NUCLEOTIDE SEQUENCE [LARGE SCALE GENOMIC DNA]</scope>
    <source>
        <strain evidence="1 2">E1L3A</strain>
    </source>
</reference>
<evidence type="ECO:0000313" key="2">
    <source>
        <dbReference type="Proteomes" id="UP000006242"/>
    </source>
</evidence>
<protein>
    <submittedName>
        <fullName evidence="1">Response regulator receiver modulated metal dependent phosphohydrolase protein</fullName>
    </submittedName>
</protein>
<proteinExistence type="predicted"/>
<name>A0ACB4V5L9_9GAMM</name>
<keyword evidence="2" id="KW-1185">Reference proteome</keyword>
<dbReference type="Proteomes" id="UP000006242">
    <property type="component" value="Unassembled WGS sequence"/>
</dbReference>
<gene>
    <name evidence="1" type="ORF">SSPSH_002033</name>
</gene>
<accession>A0ACB4V5L9</accession>
<reference evidence="1 2" key="2">
    <citation type="journal article" date="2013" name="PLoS ONE">
        <title>INDIGO - INtegrated Data Warehouse of MIcrobial GenOmes with Examples from the Red Sea Extremophiles.</title>
        <authorList>
            <person name="Alam I."/>
            <person name="Antunes A."/>
            <person name="Kamau A.A."/>
            <person name="Ba Alawi W."/>
            <person name="Kalkatawi M."/>
            <person name="Stingl U."/>
            <person name="Bajic V.B."/>
        </authorList>
    </citation>
    <scope>NUCLEOTIDE SEQUENCE [LARGE SCALE GENOMIC DNA]</scope>
    <source>
        <strain evidence="1 2">E1L3A</strain>
    </source>
</reference>
<comment type="caution">
    <text evidence="1">The sequence shown here is derived from an EMBL/GenBank/DDBJ whole genome shotgun (WGS) entry which is preliminary data.</text>
</comment>